<evidence type="ECO:0000313" key="1">
    <source>
        <dbReference type="EMBL" id="KAB2810053.1"/>
    </source>
</evidence>
<accession>A0A6N6RI62</accession>
<sequence length="207" mass="22929">MKYPILLLIVLFEVIGCSSSGTQNRDGDTPRGQSQIGGSEYFDTIYNQNDTLVLTKSDSSKLVTTLLWGLAGSFVNEGVDTLPLLMHQKLEGTLIGNSFIVLGSCGSACTYAYVVKFDRNVNSGQFYHSPLLLDKKQERLVYQGESADQLADVLDLKDGSEDVIDVEFDINHRPMKLAIDTAYFNSDGLYLSWKYNGKVLSRTFAVD</sequence>
<dbReference type="Proteomes" id="UP000468650">
    <property type="component" value="Unassembled WGS sequence"/>
</dbReference>
<reference evidence="1 2" key="1">
    <citation type="submission" date="2019-09" db="EMBL/GenBank/DDBJ databases">
        <title>Genomes of family Cryomorphaceae.</title>
        <authorList>
            <person name="Bowman J.P."/>
        </authorList>
    </citation>
    <scope>NUCLEOTIDE SEQUENCE [LARGE SCALE GENOMIC DNA]</scope>
    <source>
        <strain evidence="1 2">LMG 25704</strain>
    </source>
</reference>
<keyword evidence="2" id="KW-1185">Reference proteome</keyword>
<name>A0A6N6RI62_9FLAO</name>
<dbReference type="RefSeq" id="WP_151667197.1">
    <property type="nucleotide sequence ID" value="NZ_WBVO01000005.1"/>
</dbReference>
<gene>
    <name evidence="1" type="ORF">F8C67_07400</name>
</gene>
<organism evidence="1 2">
    <name type="scientific">Phaeocystidibacter luteus</name>
    <dbReference type="NCBI Taxonomy" id="911197"/>
    <lineage>
        <taxon>Bacteria</taxon>
        <taxon>Pseudomonadati</taxon>
        <taxon>Bacteroidota</taxon>
        <taxon>Flavobacteriia</taxon>
        <taxon>Flavobacteriales</taxon>
        <taxon>Phaeocystidibacteraceae</taxon>
        <taxon>Phaeocystidibacter</taxon>
    </lineage>
</organism>
<dbReference type="AlphaFoldDB" id="A0A6N6RI62"/>
<dbReference type="EMBL" id="WBVO01000005">
    <property type="protein sequence ID" value="KAB2810053.1"/>
    <property type="molecule type" value="Genomic_DNA"/>
</dbReference>
<proteinExistence type="predicted"/>
<protein>
    <submittedName>
        <fullName evidence="1">Uncharacterized protein</fullName>
    </submittedName>
</protein>
<evidence type="ECO:0000313" key="2">
    <source>
        <dbReference type="Proteomes" id="UP000468650"/>
    </source>
</evidence>
<comment type="caution">
    <text evidence="1">The sequence shown here is derived from an EMBL/GenBank/DDBJ whole genome shotgun (WGS) entry which is preliminary data.</text>
</comment>